<comment type="caution">
    <text evidence="3">The sequence shown here is derived from an EMBL/GenBank/DDBJ whole genome shotgun (WGS) entry which is preliminary data.</text>
</comment>
<protein>
    <submittedName>
        <fullName evidence="3">Aldo/keto reductase</fullName>
        <ecNumber evidence="3">1.1.1.-</ecNumber>
    </submittedName>
</protein>
<evidence type="ECO:0000256" key="1">
    <source>
        <dbReference type="ARBA" id="ARBA00023002"/>
    </source>
</evidence>
<evidence type="ECO:0000313" key="3">
    <source>
        <dbReference type="EMBL" id="MFC4518283.1"/>
    </source>
</evidence>
<evidence type="ECO:0000259" key="2">
    <source>
        <dbReference type="Pfam" id="PF00248"/>
    </source>
</evidence>
<dbReference type="Proteomes" id="UP001595990">
    <property type="component" value="Unassembled WGS sequence"/>
</dbReference>
<dbReference type="InterPro" id="IPR023210">
    <property type="entry name" value="NADP_OxRdtase_dom"/>
</dbReference>
<dbReference type="GO" id="GO:0016491">
    <property type="term" value="F:oxidoreductase activity"/>
    <property type="evidence" value="ECO:0007669"/>
    <property type="project" value="UniProtKB-KW"/>
</dbReference>
<dbReference type="PANTHER" id="PTHR43625:SF40">
    <property type="entry name" value="ALDO-KETO REDUCTASE YAKC [NADP(+)]"/>
    <property type="match status" value="1"/>
</dbReference>
<dbReference type="Gene3D" id="3.20.20.100">
    <property type="entry name" value="NADP-dependent oxidoreductase domain"/>
    <property type="match status" value="1"/>
</dbReference>
<dbReference type="PRINTS" id="PR00069">
    <property type="entry name" value="ALDKETRDTASE"/>
</dbReference>
<feature type="domain" description="NADP-dependent oxidoreductase" evidence="2">
    <location>
        <begin position="15"/>
        <end position="308"/>
    </location>
</feature>
<accession>A0ABV9BW47</accession>
<proteinExistence type="predicted"/>
<dbReference type="SUPFAM" id="SSF51430">
    <property type="entry name" value="NAD(P)-linked oxidoreductase"/>
    <property type="match status" value="1"/>
</dbReference>
<dbReference type="InterPro" id="IPR020471">
    <property type="entry name" value="AKR"/>
</dbReference>
<reference evidence="4" key="1">
    <citation type="journal article" date="2019" name="Int. J. Syst. Evol. Microbiol.">
        <title>The Global Catalogue of Microorganisms (GCM) 10K type strain sequencing project: providing services to taxonomists for standard genome sequencing and annotation.</title>
        <authorList>
            <consortium name="The Broad Institute Genomics Platform"/>
            <consortium name="The Broad Institute Genome Sequencing Center for Infectious Disease"/>
            <person name="Wu L."/>
            <person name="Ma J."/>
        </authorList>
    </citation>
    <scope>NUCLEOTIDE SEQUENCE [LARGE SCALE GENOMIC DNA]</scope>
    <source>
        <strain evidence="4">CECT 8064</strain>
    </source>
</reference>
<organism evidence="3 4">
    <name type="scientific">Streptomyces ehimensis</name>
    <dbReference type="NCBI Taxonomy" id="68195"/>
    <lineage>
        <taxon>Bacteria</taxon>
        <taxon>Bacillati</taxon>
        <taxon>Actinomycetota</taxon>
        <taxon>Actinomycetes</taxon>
        <taxon>Kitasatosporales</taxon>
        <taxon>Streptomycetaceae</taxon>
        <taxon>Streptomyces</taxon>
    </lineage>
</organism>
<dbReference type="EMBL" id="JBHSFS010000041">
    <property type="protein sequence ID" value="MFC4518283.1"/>
    <property type="molecule type" value="Genomic_DNA"/>
</dbReference>
<gene>
    <name evidence="3" type="ORF">ACFPEN_36120</name>
</gene>
<keyword evidence="4" id="KW-1185">Reference proteome</keyword>
<name>A0ABV9BW47_9ACTN</name>
<dbReference type="InterPro" id="IPR036812">
    <property type="entry name" value="NAD(P)_OxRdtase_dom_sf"/>
</dbReference>
<dbReference type="Pfam" id="PF00248">
    <property type="entry name" value="Aldo_ket_red"/>
    <property type="match status" value="1"/>
</dbReference>
<dbReference type="CDD" id="cd19076">
    <property type="entry name" value="AKR_AKR13A_13D"/>
    <property type="match status" value="1"/>
</dbReference>
<dbReference type="EC" id="1.1.1.-" evidence="3"/>
<evidence type="ECO:0000313" key="4">
    <source>
        <dbReference type="Proteomes" id="UP001595990"/>
    </source>
</evidence>
<dbReference type="RefSeq" id="WP_417924560.1">
    <property type="nucleotide sequence ID" value="NZ_JBHSFS010000041.1"/>
</dbReference>
<sequence>MRTTTLGKNGPVVGRIGLGTMGMSFGYDPNGRDDDTSVKVIHRALELGVNLLDTADVYGPFTNEELVGRAIAGRRAEVVLSTKGGQTVDENGIHPNAGRPDQLRAAVDASLRRLGTEYVDLYFIHRLDPSVPLEESWGALAELVQAGKLRALGLSEVSLEEIRRAEKVHPVTAVQSEASLFTRGSLGDVLAHCNEQGIAFMPYSPLGRGVLAGAFSKPSDLPEGDWRKFLPRFGEEAMAHNNAIVDVVRGIADRHGVTLSQVALAWLLEQGEHVIPIPGTKRLKYLEDNAAGADVRLSAEDLAQLDALPEPLGASE</sequence>
<dbReference type="InterPro" id="IPR050791">
    <property type="entry name" value="Aldo-Keto_reductase"/>
</dbReference>
<keyword evidence="1 3" id="KW-0560">Oxidoreductase</keyword>
<dbReference type="PANTHER" id="PTHR43625">
    <property type="entry name" value="AFLATOXIN B1 ALDEHYDE REDUCTASE"/>
    <property type="match status" value="1"/>
</dbReference>